<dbReference type="SUPFAM" id="SSF51556">
    <property type="entry name" value="Metallo-dependent hydrolases"/>
    <property type="match status" value="1"/>
</dbReference>
<comment type="cofactor">
    <cofactor evidence="1">
        <name>Zn(2+)</name>
        <dbReference type="ChEBI" id="CHEBI:29105"/>
    </cofactor>
</comment>
<dbReference type="GeneID" id="16072747"/>
<dbReference type="Proteomes" id="UP000007799">
    <property type="component" value="Unassembled WGS sequence"/>
</dbReference>
<keyword evidence="2" id="KW-0812">Transmembrane</keyword>
<dbReference type="MEROPS" id="M19.001"/>
<keyword evidence="4" id="KW-1185">Reference proteome</keyword>
<dbReference type="OMA" id="CDHPRNI"/>
<sequence>MAHDEEEGDMVSLVGAREVTEDEVTHETQRMRRIVSYMILAFLLAMVVVGIVAGVVDSRGKKLPSDPTARAEALLSANVLIDGHNDLPWQMYKQFNNHLERVNLNKHVPSTQTDIPRLRQGKVGAQFWAAYVECNSQYRDAVRATLDQIDVIKRMVARYPQVFSFATSTHDIRQAFSSGKIASLIGVEGGHSIDSSLATLRLMYELGVRYMTLTHSCHTPWADSCGPGDDPHHGLTDFGVKVVHEMNRLGMMVDLSHVSAETMRVALNVTRAPVIFSHSSAYALCSNPRNVPDDVLRLVKTNGGVVMVNFYSHFISCSPPAANITLAMVADHIDHIAGICGVECVGIGSDYDGVSTLPAGYYS</sequence>
<dbReference type="STRING" id="946362.F2UET5"/>
<accession>F2UET5</accession>
<dbReference type="OrthoDB" id="445695at2759"/>
<dbReference type="FunCoup" id="F2UET5">
    <property type="interactions" value="34"/>
</dbReference>
<protein>
    <recommendedName>
        <fullName evidence="1">Dipeptidase</fullName>
        <ecNumber evidence="1">3.4.13.19</ecNumber>
    </recommendedName>
</protein>
<dbReference type="InterPro" id="IPR000180">
    <property type="entry name" value="Dipep_AS"/>
</dbReference>
<keyword evidence="2" id="KW-0472">Membrane</keyword>
<dbReference type="PROSITE" id="PS51365">
    <property type="entry name" value="RENAL_DIPEPTIDASE_2"/>
    <property type="match status" value="1"/>
</dbReference>
<evidence type="ECO:0000256" key="2">
    <source>
        <dbReference type="SAM" id="Phobius"/>
    </source>
</evidence>
<keyword evidence="1" id="KW-0645">Protease</keyword>
<dbReference type="GO" id="GO:0046872">
    <property type="term" value="F:metal ion binding"/>
    <property type="evidence" value="ECO:0007669"/>
    <property type="project" value="UniProtKB-UniRule"/>
</dbReference>
<keyword evidence="2" id="KW-1133">Transmembrane helix</keyword>
<proteinExistence type="inferred from homology"/>
<gene>
    <name evidence="3" type="ORF">PTSG_12486</name>
</gene>
<dbReference type="EC" id="3.4.13.19" evidence="1"/>
<dbReference type="CDD" id="cd01301">
    <property type="entry name" value="rDP_like"/>
    <property type="match status" value="1"/>
</dbReference>
<evidence type="ECO:0000313" key="4">
    <source>
        <dbReference type="Proteomes" id="UP000007799"/>
    </source>
</evidence>
<dbReference type="AlphaFoldDB" id="F2UET5"/>
<keyword evidence="1" id="KW-0224">Dipeptidase</keyword>
<dbReference type="InParanoid" id="F2UET5"/>
<reference evidence="3" key="1">
    <citation type="submission" date="2009-08" db="EMBL/GenBank/DDBJ databases">
        <title>Annotation of Salpingoeca rosetta.</title>
        <authorList>
            <consortium name="The Broad Institute Genome Sequencing Platform"/>
            <person name="Russ C."/>
            <person name="Cuomo C."/>
            <person name="Burger G."/>
            <person name="Gray M.W."/>
            <person name="Holland P.W.H."/>
            <person name="King N."/>
            <person name="Lang F.B.F."/>
            <person name="Roger A.J."/>
            <person name="Ruiz-Trillo I."/>
            <person name="Young S.K."/>
            <person name="Zeng Q."/>
            <person name="Gargeya S."/>
            <person name="Alvarado L."/>
            <person name="Berlin A."/>
            <person name="Chapman S.B."/>
            <person name="Chen Z."/>
            <person name="Freedman E."/>
            <person name="Gellesch M."/>
            <person name="Goldberg J."/>
            <person name="Griggs A."/>
            <person name="Gujja S."/>
            <person name="Heilman E."/>
            <person name="Heiman D."/>
            <person name="Howarth C."/>
            <person name="Mehta T."/>
            <person name="Neiman D."/>
            <person name="Pearson M."/>
            <person name="Roberts A."/>
            <person name="Saif S."/>
            <person name="Shea T."/>
            <person name="Shenoy N."/>
            <person name="Sisk P."/>
            <person name="Stolte C."/>
            <person name="Sykes S."/>
            <person name="White J."/>
            <person name="Yandava C."/>
            <person name="Haas B."/>
            <person name="Nusbaum C."/>
            <person name="Birren B."/>
        </authorList>
    </citation>
    <scope>NUCLEOTIDE SEQUENCE [LARGE SCALE GENOMIC DNA]</scope>
    <source>
        <strain evidence="3">ATCC 50818</strain>
    </source>
</reference>
<dbReference type="Pfam" id="PF01244">
    <property type="entry name" value="Peptidase_M19"/>
    <property type="match status" value="1"/>
</dbReference>
<keyword evidence="1" id="KW-0479">Metal-binding</keyword>
<dbReference type="EMBL" id="GL832971">
    <property type="protein sequence ID" value="EGD75135.1"/>
    <property type="molecule type" value="Genomic_DNA"/>
</dbReference>
<dbReference type="eggNOG" id="KOG4127">
    <property type="taxonomic scope" value="Eukaryota"/>
</dbReference>
<name>F2UET5_SALR5</name>
<feature type="transmembrane region" description="Helical" evidence="2">
    <location>
        <begin position="34"/>
        <end position="56"/>
    </location>
</feature>
<organism evidence="4">
    <name type="scientific">Salpingoeca rosetta (strain ATCC 50818 / BSB-021)</name>
    <dbReference type="NCBI Taxonomy" id="946362"/>
    <lineage>
        <taxon>Eukaryota</taxon>
        <taxon>Choanoflagellata</taxon>
        <taxon>Craspedida</taxon>
        <taxon>Salpingoecidae</taxon>
        <taxon>Salpingoeca</taxon>
    </lineage>
</organism>
<dbReference type="KEGG" id="sre:PTSG_12486"/>
<evidence type="ECO:0000256" key="1">
    <source>
        <dbReference type="RuleBase" id="RU341113"/>
    </source>
</evidence>
<dbReference type="InterPro" id="IPR008257">
    <property type="entry name" value="Pept_M19"/>
</dbReference>
<comment type="catalytic activity">
    <reaction evidence="1">
        <text>an L-aminoacyl-L-amino acid + H2O = 2 an L-alpha-amino acid</text>
        <dbReference type="Rhea" id="RHEA:48940"/>
        <dbReference type="ChEBI" id="CHEBI:15377"/>
        <dbReference type="ChEBI" id="CHEBI:59869"/>
        <dbReference type="ChEBI" id="CHEBI:77460"/>
        <dbReference type="EC" id="3.4.13.19"/>
    </reaction>
</comment>
<dbReference type="InterPro" id="IPR032466">
    <property type="entry name" value="Metal_Hydrolase"/>
</dbReference>
<dbReference type="GO" id="GO:0070573">
    <property type="term" value="F:metallodipeptidase activity"/>
    <property type="evidence" value="ECO:0007669"/>
    <property type="project" value="InterPro"/>
</dbReference>
<keyword evidence="1" id="KW-0482">Metalloprotease</keyword>
<dbReference type="PANTHER" id="PTHR10443">
    <property type="entry name" value="MICROSOMAL DIPEPTIDASE"/>
    <property type="match status" value="1"/>
</dbReference>
<dbReference type="GO" id="GO:0006508">
    <property type="term" value="P:proteolysis"/>
    <property type="evidence" value="ECO:0007669"/>
    <property type="project" value="UniProtKB-KW"/>
</dbReference>
<dbReference type="RefSeq" id="XP_004992188.1">
    <property type="nucleotide sequence ID" value="XM_004992131.1"/>
</dbReference>
<comment type="similarity">
    <text evidence="1">Belongs to the metallo-dependent hydrolases superfamily. Peptidase M19 family.</text>
</comment>
<dbReference type="Gene3D" id="3.20.20.140">
    <property type="entry name" value="Metal-dependent hydrolases"/>
    <property type="match status" value="1"/>
</dbReference>
<evidence type="ECO:0000313" key="3">
    <source>
        <dbReference type="EMBL" id="EGD75135.1"/>
    </source>
</evidence>
<dbReference type="PROSITE" id="PS00869">
    <property type="entry name" value="RENAL_DIPEPTIDASE_1"/>
    <property type="match status" value="1"/>
</dbReference>
<dbReference type="PANTHER" id="PTHR10443:SF12">
    <property type="entry name" value="DIPEPTIDASE"/>
    <property type="match status" value="1"/>
</dbReference>
<keyword evidence="1" id="KW-0862">Zinc</keyword>
<keyword evidence="1" id="KW-0378">Hydrolase</keyword>